<evidence type="ECO:0000256" key="8">
    <source>
        <dbReference type="ARBA" id="ARBA00023144"/>
    </source>
</evidence>
<protein>
    <recommendedName>
        <fullName evidence="6 10">UDP-glucose 4-epimerase</fullName>
        <ecNumber evidence="5 10">5.1.3.2</ecNumber>
    </recommendedName>
</protein>
<evidence type="ECO:0000313" key="12">
    <source>
        <dbReference type="EMBL" id="NEV61181.1"/>
    </source>
</evidence>
<evidence type="ECO:0000256" key="6">
    <source>
        <dbReference type="ARBA" id="ARBA00018569"/>
    </source>
</evidence>
<keyword evidence="9 10" id="KW-0413">Isomerase</keyword>
<dbReference type="GO" id="GO:0006012">
    <property type="term" value="P:galactose metabolic process"/>
    <property type="evidence" value="ECO:0007669"/>
    <property type="project" value="UniProtKB-UniPathway"/>
</dbReference>
<dbReference type="EMBL" id="JAAIJQ010000009">
    <property type="protein sequence ID" value="NEV61181.1"/>
    <property type="molecule type" value="Genomic_DNA"/>
</dbReference>
<comment type="similarity">
    <text evidence="4 10">Belongs to the NAD(P)-dependent epimerase/dehydratase family.</text>
</comment>
<dbReference type="RefSeq" id="WP_164451227.1">
    <property type="nucleotide sequence ID" value="NZ_JAAIJQ010000009.1"/>
</dbReference>
<dbReference type="EC" id="5.1.3.2" evidence="5 10"/>
<evidence type="ECO:0000256" key="7">
    <source>
        <dbReference type="ARBA" id="ARBA00023027"/>
    </source>
</evidence>
<evidence type="ECO:0000313" key="13">
    <source>
        <dbReference type="Proteomes" id="UP000483379"/>
    </source>
</evidence>
<dbReference type="InterPro" id="IPR001509">
    <property type="entry name" value="Epimerase_deHydtase"/>
</dbReference>
<dbReference type="InterPro" id="IPR005886">
    <property type="entry name" value="UDP_G4E"/>
</dbReference>
<feature type="domain" description="NAD-dependent epimerase/dehydratase" evidence="11">
    <location>
        <begin position="3"/>
        <end position="253"/>
    </location>
</feature>
<gene>
    <name evidence="12" type="primary">galE</name>
    <name evidence="12" type="ORF">G3446_04570</name>
</gene>
<dbReference type="CDD" id="cd05247">
    <property type="entry name" value="UDP_G4E_1_SDR_e"/>
    <property type="match status" value="1"/>
</dbReference>
<keyword evidence="8" id="KW-0299">Galactose metabolism</keyword>
<dbReference type="Proteomes" id="UP000483379">
    <property type="component" value="Unassembled WGS sequence"/>
</dbReference>
<dbReference type="GO" id="GO:0005829">
    <property type="term" value="C:cytosol"/>
    <property type="evidence" value="ECO:0007669"/>
    <property type="project" value="TreeGrafter"/>
</dbReference>
<sequence length="336" mass="35606">MRALVTGGAGYIGSHICVELLHAGMQVVVVDSLATSTEDSLHHIRGITGKSLGFIQADVRDRYALEEIFSQGSFDAVVHCAGLKSVDASVSSPLDDYQNTVTGTLTLCQAMAAAEVKTLVFTASAAAYGEPASVPVREDARLQAANPCGRAKGFVEDVLRDLHASDPSWRIGLMRCFNATGAHPSGCIGEDARESATSLLSVMGQVALGKLPSLSVFGNDYPTPDGTGVRDYIHVVDLARGHLAALRRLQDSPGVLTCNLGTGRGYSVLEMVAAFEAASGKPVPYEIAARRPGDIATCYADPTLAREELGWQAEHGIQEMVADAWRWQSANPNGYD</sequence>
<evidence type="ECO:0000259" key="11">
    <source>
        <dbReference type="Pfam" id="PF01370"/>
    </source>
</evidence>
<comment type="catalytic activity">
    <reaction evidence="1 10">
        <text>UDP-alpha-D-glucose = UDP-alpha-D-galactose</text>
        <dbReference type="Rhea" id="RHEA:22168"/>
        <dbReference type="ChEBI" id="CHEBI:58885"/>
        <dbReference type="ChEBI" id="CHEBI:66914"/>
        <dbReference type="EC" id="5.1.3.2"/>
    </reaction>
</comment>
<comment type="cofactor">
    <cofactor evidence="2 10">
        <name>NAD(+)</name>
        <dbReference type="ChEBI" id="CHEBI:57540"/>
    </cofactor>
</comment>
<dbReference type="InterPro" id="IPR036291">
    <property type="entry name" value="NAD(P)-bd_dom_sf"/>
</dbReference>
<proteinExistence type="inferred from homology"/>
<keyword evidence="13" id="KW-1185">Reference proteome</keyword>
<dbReference type="GO" id="GO:0003978">
    <property type="term" value="F:UDP-glucose 4-epimerase activity"/>
    <property type="evidence" value="ECO:0007669"/>
    <property type="project" value="UniProtKB-UniRule"/>
</dbReference>
<accession>A0A6M0JW78</accession>
<evidence type="ECO:0000256" key="4">
    <source>
        <dbReference type="ARBA" id="ARBA00007637"/>
    </source>
</evidence>
<dbReference type="Gene3D" id="3.90.25.10">
    <property type="entry name" value="UDP-galactose 4-epimerase, domain 1"/>
    <property type="match status" value="1"/>
</dbReference>
<reference evidence="12 13" key="1">
    <citation type="submission" date="2020-02" db="EMBL/GenBank/DDBJ databases">
        <title>Genome sequences of Thiorhodococcus mannitoliphagus and Thiorhodococcus minor, purple sulfur photosynthetic bacteria in the gammaproteobacterial family, Chromatiaceae.</title>
        <authorList>
            <person name="Aviles F.A."/>
            <person name="Meyer T.E."/>
            <person name="Kyndt J.A."/>
        </authorList>
    </citation>
    <scope>NUCLEOTIDE SEQUENCE [LARGE SCALE GENOMIC DNA]</scope>
    <source>
        <strain evidence="12 13">DSM 11518</strain>
    </source>
</reference>
<dbReference type="PANTHER" id="PTHR43725:SF47">
    <property type="entry name" value="UDP-GLUCOSE 4-EPIMERASE"/>
    <property type="match status" value="1"/>
</dbReference>
<keyword evidence="7 10" id="KW-0520">NAD</keyword>
<comment type="caution">
    <text evidence="12">The sequence shown here is derived from an EMBL/GenBank/DDBJ whole genome shotgun (WGS) entry which is preliminary data.</text>
</comment>
<dbReference type="PANTHER" id="PTHR43725">
    <property type="entry name" value="UDP-GLUCOSE 4-EPIMERASE"/>
    <property type="match status" value="1"/>
</dbReference>
<evidence type="ECO:0000256" key="3">
    <source>
        <dbReference type="ARBA" id="ARBA00004947"/>
    </source>
</evidence>
<dbReference type="NCBIfam" id="TIGR01179">
    <property type="entry name" value="galE"/>
    <property type="match status" value="1"/>
</dbReference>
<dbReference type="Gene3D" id="3.40.50.720">
    <property type="entry name" value="NAD(P)-binding Rossmann-like Domain"/>
    <property type="match status" value="1"/>
</dbReference>
<evidence type="ECO:0000256" key="2">
    <source>
        <dbReference type="ARBA" id="ARBA00001911"/>
    </source>
</evidence>
<keyword evidence="10" id="KW-0119">Carbohydrate metabolism</keyword>
<name>A0A6M0JW78_9GAMM</name>
<evidence type="ECO:0000256" key="5">
    <source>
        <dbReference type="ARBA" id="ARBA00013189"/>
    </source>
</evidence>
<comment type="subunit">
    <text evidence="10">Homodimer.</text>
</comment>
<dbReference type="UniPathway" id="UPA00214"/>
<dbReference type="AlphaFoldDB" id="A0A6M0JW78"/>
<evidence type="ECO:0000256" key="1">
    <source>
        <dbReference type="ARBA" id="ARBA00000083"/>
    </source>
</evidence>
<comment type="pathway">
    <text evidence="3 10">Carbohydrate metabolism; galactose metabolism.</text>
</comment>
<dbReference type="SUPFAM" id="SSF51735">
    <property type="entry name" value="NAD(P)-binding Rossmann-fold domains"/>
    <property type="match status" value="1"/>
</dbReference>
<evidence type="ECO:0000256" key="9">
    <source>
        <dbReference type="ARBA" id="ARBA00023235"/>
    </source>
</evidence>
<evidence type="ECO:0000256" key="10">
    <source>
        <dbReference type="RuleBase" id="RU366046"/>
    </source>
</evidence>
<organism evidence="12 13">
    <name type="scientific">Thiorhodococcus minor</name>
    <dbReference type="NCBI Taxonomy" id="57489"/>
    <lineage>
        <taxon>Bacteria</taxon>
        <taxon>Pseudomonadati</taxon>
        <taxon>Pseudomonadota</taxon>
        <taxon>Gammaproteobacteria</taxon>
        <taxon>Chromatiales</taxon>
        <taxon>Chromatiaceae</taxon>
        <taxon>Thiorhodococcus</taxon>
    </lineage>
</organism>
<dbReference type="Pfam" id="PF01370">
    <property type="entry name" value="Epimerase"/>
    <property type="match status" value="1"/>
</dbReference>
<dbReference type="NCBIfam" id="NF007956">
    <property type="entry name" value="PRK10675.1"/>
    <property type="match status" value="1"/>
</dbReference>